<evidence type="ECO:0000313" key="3">
    <source>
        <dbReference type="Proteomes" id="UP001447857"/>
    </source>
</evidence>
<gene>
    <name evidence="2" type="ORF">V6624_08370</name>
</gene>
<evidence type="ECO:0000313" key="2">
    <source>
        <dbReference type="EMBL" id="WXK51641.1"/>
    </source>
</evidence>
<feature type="chain" id="PRO_5045231172" description="Lipoprotein" evidence="1">
    <location>
        <begin position="21"/>
        <end position="130"/>
    </location>
</feature>
<keyword evidence="3" id="KW-1185">Reference proteome</keyword>
<reference evidence="2 3" key="1">
    <citation type="submission" date="2024-02" db="EMBL/GenBank/DDBJ databases">
        <title>complete genome of Flavobacterium ginsenosidimutans Str. YTB16.</title>
        <authorList>
            <person name="Wang Q."/>
        </authorList>
    </citation>
    <scope>NUCLEOTIDE SEQUENCE [LARGE SCALE GENOMIC DNA]</scope>
    <source>
        <strain evidence="2 3">YTB16</strain>
    </source>
</reference>
<organism evidence="2 3">
    <name type="scientific">Flavobacterium ginsenosidimutans</name>
    <dbReference type="NCBI Taxonomy" id="687844"/>
    <lineage>
        <taxon>Bacteria</taxon>
        <taxon>Pseudomonadati</taxon>
        <taxon>Bacteroidota</taxon>
        <taxon>Flavobacteriia</taxon>
        <taxon>Flavobacteriales</taxon>
        <taxon>Flavobacteriaceae</taxon>
        <taxon>Flavobacterium</taxon>
    </lineage>
</organism>
<sequence length="130" mass="14965">MNKVKSCFSLLLLLAIFACGNKENIVSEKEAKPKIEKSIESQKQVIDDESIPSEDLWENWNPKIEAYFRQNLKKSMIKKGIKEEDASKFAECSITKMKEQNLMPKAVRDYKNSMEILSISVSCSQEIEKK</sequence>
<evidence type="ECO:0008006" key="4">
    <source>
        <dbReference type="Google" id="ProtNLM"/>
    </source>
</evidence>
<dbReference type="EMBL" id="CP147988">
    <property type="protein sequence ID" value="WXK51641.1"/>
    <property type="molecule type" value="Genomic_DNA"/>
</dbReference>
<accession>A0ABZ2QFL5</accession>
<dbReference type="Proteomes" id="UP001447857">
    <property type="component" value="Chromosome"/>
</dbReference>
<feature type="signal peptide" evidence="1">
    <location>
        <begin position="1"/>
        <end position="20"/>
    </location>
</feature>
<proteinExistence type="predicted"/>
<evidence type="ECO:0000256" key="1">
    <source>
        <dbReference type="SAM" id="SignalP"/>
    </source>
</evidence>
<dbReference type="PROSITE" id="PS51257">
    <property type="entry name" value="PROKAR_LIPOPROTEIN"/>
    <property type="match status" value="1"/>
</dbReference>
<name>A0ABZ2QFL5_9FLAO</name>
<dbReference type="RefSeq" id="WP_111286105.1">
    <property type="nucleotide sequence ID" value="NZ_CP147988.1"/>
</dbReference>
<keyword evidence="1" id="KW-0732">Signal</keyword>
<protein>
    <recommendedName>
        <fullName evidence="4">Lipoprotein</fullName>
    </recommendedName>
</protein>